<protein>
    <submittedName>
        <fullName evidence="1">Uncharacterized protein</fullName>
    </submittedName>
</protein>
<proteinExistence type="predicted"/>
<dbReference type="EMBL" id="BART01034495">
    <property type="protein sequence ID" value="GAH17628.1"/>
    <property type="molecule type" value="Genomic_DNA"/>
</dbReference>
<sequence>MKKNSKNSFQNKSVMSRKNLISYFILTLTILIYSSALPHTLKIFGKNCLSYWQWRENEENFIEDALDINAMYGNFRGNIEWYIYEPSNVKYALRKEGMRKRFVEFKNPKWSLRAGNFYQSFGRGLILNQTVEITGNIDRNIDGFNLSHSIKFLTISFRF</sequence>
<name>X1FA51_9ZZZZ</name>
<feature type="non-terminal residue" evidence="1">
    <location>
        <position position="159"/>
    </location>
</feature>
<gene>
    <name evidence="1" type="ORF">S01H4_58939</name>
</gene>
<reference evidence="1" key="1">
    <citation type="journal article" date="2014" name="Front. Microbiol.">
        <title>High frequency of phylogenetically diverse reductive dehalogenase-homologous genes in deep subseafloor sedimentary metagenomes.</title>
        <authorList>
            <person name="Kawai M."/>
            <person name="Futagami T."/>
            <person name="Toyoda A."/>
            <person name="Takaki Y."/>
            <person name="Nishi S."/>
            <person name="Hori S."/>
            <person name="Arai W."/>
            <person name="Tsubouchi T."/>
            <person name="Morono Y."/>
            <person name="Uchiyama I."/>
            <person name="Ito T."/>
            <person name="Fujiyama A."/>
            <person name="Inagaki F."/>
            <person name="Takami H."/>
        </authorList>
    </citation>
    <scope>NUCLEOTIDE SEQUENCE</scope>
    <source>
        <strain evidence="1">Expedition CK06-06</strain>
    </source>
</reference>
<dbReference type="Pfam" id="PF19494">
    <property type="entry name" value="DUF6029"/>
    <property type="match status" value="1"/>
</dbReference>
<evidence type="ECO:0000313" key="1">
    <source>
        <dbReference type="EMBL" id="GAH17628.1"/>
    </source>
</evidence>
<comment type="caution">
    <text evidence="1">The sequence shown here is derived from an EMBL/GenBank/DDBJ whole genome shotgun (WGS) entry which is preliminary data.</text>
</comment>
<accession>X1FA51</accession>
<organism evidence="1">
    <name type="scientific">marine sediment metagenome</name>
    <dbReference type="NCBI Taxonomy" id="412755"/>
    <lineage>
        <taxon>unclassified sequences</taxon>
        <taxon>metagenomes</taxon>
        <taxon>ecological metagenomes</taxon>
    </lineage>
</organism>
<dbReference type="AlphaFoldDB" id="X1FA51"/>
<dbReference type="InterPro" id="IPR046070">
    <property type="entry name" value="DUF6029"/>
</dbReference>